<protein>
    <recommendedName>
        <fullName evidence="3">MULE transposase domain-containing protein</fullName>
    </recommendedName>
</protein>
<dbReference type="EnsemblProtists" id="Phyra80290">
    <property type="protein sequence ID" value="Phyra80290"/>
    <property type="gene ID" value="Phyra80290"/>
</dbReference>
<dbReference type="AlphaFoldDB" id="H3GT69"/>
<dbReference type="InParanoid" id="H3GT69"/>
<dbReference type="EMBL" id="DS566045">
    <property type="status" value="NOT_ANNOTATED_CDS"/>
    <property type="molecule type" value="Genomic_DNA"/>
</dbReference>
<evidence type="ECO:0008006" key="3">
    <source>
        <dbReference type="Google" id="ProtNLM"/>
    </source>
</evidence>
<accession>H3GT69</accession>
<reference evidence="1" key="2">
    <citation type="submission" date="2015-06" db="UniProtKB">
        <authorList>
            <consortium name="EnsemblProtists"/>
        </authorList>
    </citation>
    <scope>IDENTIFICATION</scope>
    <source>
        <strain evidence="1">Pr102</strain>
    </source>
</reference>
<sequence length="308" mass="34736">MPPSYKWTTVCSDMARKDSQLLMEDMKFFIIVKSHLVPCIVCALTRPHKMRYQLLECSSETCKAATPYDECPWNGKVLTCQELNRVTIMERGAHETLVRDSRKPQLTPRLKDYGREMAAQGLKPARIRRGMGRRFGLAEVEMPKLCQVQWFVSNVTKKKLHRTDDYDDILGQINQLEFGPATLGTRPFSFGWERGSGGKPDVGNGSDETPFLVGLTTKDLLKKAARDPTSFVFHMDGTFKLNQVGYPVIVCGISDRGRSFHLVALFVTSQRLEGLYVKALSALRKIFTVVTGEQLLLKYVMADASSML</sequence>
<proteinExistence type="predicted"/>
<name>H3GT69_PHYRM</name>
<organism evidence="1 2">
    <name type="scientific">Phytophthora ramorum</name>
    <name type="common">Sudden oak death agent</name>
    <dbReference type="NCBI Taxonomy" id="164328"/>
    <lineage>
        <taxon>Eukaryota</taxon>
        <taxon>Sar</taxon>
        <taxon>Stramenopiles</taxon>
        <taxon>Oomycota</taxon>
        <taxon>Peronosporomycetes</taxon>
        <taxon>Peronosporales</taxon>
        <taxon>Peronosporaceae</taxon>
        <taxon>Phytophthora</taxon>
    </lineage>
</organism>
<evidence type="ECO:0000313" key="2">
    <source>
        <dbReference type="Proteomes" id="UP000005238"/>
    </source>
</evidence>
<evidence type="ECO:0000313" key="1">
    <source>
        <dbReference type="EnsemblProtists" id="Phyra80290"/>
    </source>
</evidence>
<dbReference type="OMA" id="ARISMGM"/>
<keyword evidence="2" id="KW-1185">Reference proteome</keyword>
<dbReference type="eggNOG" id="ENOG502R7RE">
    <property type="taxonomic scope" value="Eukaryota"/>
</dbReference>
<dbReference type="Proteomes" id="UP000005238">
    <property type="component" value="Unassembled WGS sequence"/>
</dbReference>
<reference evidence="2" key="1">
    <citation type="journal article" date="2006" name="Science">
        <title>Phytophthora genome sequences uncover evolutionary origins and mechanisms of pathogenesis.</title>
        <authorList>
            <person name="Tyler B.M."/>
            <person name="Tripathy S."/>
            <person name="Zhang X."/>
            <person name="Dehal P."/>
            <person name="Jiang R.H."/>
            <person name="Aerts A."/>
            <person name="Arredondo F.D."/>
            <person name="Baxter L."/>
            <person name="Bensasson D."/>
            <person name="Beynon J.L."/>
            <person name="Chapman J."/>
            <person name="Damasceno C.M."/>
            <person name="Dorrance A.E."/>
            <person name="Dou D."/>
            <person name="Dickerman A.W."/>
            <person name="Dubchak I.L."/>
            <person name="Garbelotto M."/>
            <person name="Gijzen M."/>
            <person name="Gordon S.G."/>
            <person name="Govers F."/>
            <person name="Grunwald N.J."/>
            <person name="Huang W."/>
            <person name="Ivors K.L."/>
            <person name="Jones R.W."/>
            <person name="Kamoun S."/>
            <person name="Krampis K."/>
            <person name="Lamour K.H."/>
            <person name="Lee M.K."/>
            <person name="McDonald W.H."/>
            <person name="Medina M."/>
            <person name="Meijer H.J."/>
            <person name="Nordberg E.K."/>
            <person name="Maclean D.J."/>
            <person name="Ospina-Giraldo M.D."/>
            <person name="Morris P.F."/>
            <person name="Phuntumart V."/>
            <person name="Putnam N.H."/>
            <person name="Rash S."/>
            <person name="Rose J.K."/>
            <person name="Sakihama Y."/>
            <person name="Salamov A.A."/>
            <person name="Savidor A."/>
            <person name="Scheuring C.F."/>
            <person name="Smith B.M."/>
            <person name="Sobral B.W."/>
            <person name="Terry A."/>
            <person name="Torto-Alalibo T.A."/>
            <person name="Win J."/>
            <person name="Xu Z."/>
            <person name="Zhang H."/>
            <person name="Grigoriev I.V."/>
            <person name="Rokhsar D.S."/>
            <person name="Boore J.L."/>
        </authorList>
    </citation>
    <scope>NUCLEOTIDE SEQUENCE [LARGE SCALE GENOMIC DNA]</scope>
    <source>
        <strain evidence="2">Pr102</strain>
    </source>
</reference>
<dbReference type="HOGENOM" id="CLU_027466_0_0_1"/>